<feature type="transmembrane region" description="Helical" evidence="7">
    <location>
        <begin position="155"/>
        <end position="179"/>
    </location>
</feature>
<feature type="transmembrane region" description="Helical" evidence="7">
    <location>
        <begin position="348"/>
        <end position="369"/>
    </location>
</feature>
<dbReference type="PANTHER" id="PTHR23501">
    <property type="entry name" value="MAJOR FACILITATOR SUPERFAMILY"/>
    <property type="match status" value="1"/>
</dbReference>
<keyword evidence="2" id="KW-0813">Transport</keyword>
<evidence type="ECO:0000256" key="5">
    <source>
        <dbReference type="ARBA" id="ARBA00023136"/>
    </source>
</evidence>
<dbReference type="EMBL" id="BMMH01000002">
    <property type="protein sequence ID" value="GGL02317.1"/>
    <property type="molecule type" value="Genomic_DNA"/>
</dbReference>
<dbReference type="Proteomes" id="UP000638263">
    <property type="component" value="Unassembled WGS sequence"/>
</dbReference>
<feature type="region of interest" description="Disordered" evidence="6">
    <location>
        <begin position="457"/>
        <end position="480"/>
    </location>
</feature>
<feature type="transmembrane region" description="Helical" evidence="7">
    <location>
        <begin position="128"/>
        <end position="149"/>
    </location>
</feature>
<feature type="transmembrane region" description="Helical" evidence="7">
    <location>
        <begin position="70"/>
        <end position="93"/>
    </location>
</feature>
<feature type="transmembrane region" description="Helical" evidence="7">
    <location>
        <begin position="324"/>
        <end position="342"/>
    </location>
</feature>
<protein>
    <submittedName>
        <fullName evidence="9">EmrB/QacA family drug resistance transporter</fullName>
    </submittedName>
</protein>
<dbReference type="InterPro" id="IPR020846">
    <property type="entry name" value="MFS_dom"/>
</dbReference>
<dbReference type="SUPFAM" id="SSF103473">
    <property type="entry name" value="MFS general substrate transporter"/>
    <property type="match status" value="1"/>
</dbReference>
<sequence>MLAPLSGLMSAQFASGLSATVVATAVPTVVTDLAAPASVSTWLIAATILGNTASAAIWGRLCDLLARRTVLVAAITVFVTGSVLAVLAPQIWVLLIARAVQGIGLGGIGSTVLVVAAGLVAPRDRGRVNGLLQSTMTTAMVLGPLVGGAVVEWAGWRWCFAVSVPFAVASIVLVGIWLREVPRIRLETTETDYLGAVLAATGLPACLISLTLATSGAVLWAAGFAAFGIAALGMFVRSQTRIRDPLVPVRLLRHRTLALTTVAALCFGSTLFGGTVFATQYLQWGLGFGPAVAGLLLAPMAVGTIAASWVAGRSISLSGHLRPVLVTTGVLLLAGNIAMALANIAPVVLALAGSLLISAGTGLGLPNLVLAGQTLAPPDRIGSVSSMISLVFTLGGTVGLVGYGAALDLRVTALLAGGASSRAAYAHGLPVVFLLAAAVVTAGLLAVTRLPPVTVDPSPGVAGEPPSVETECVRTDRKDR</sequence>
<dbReference type="InterPro" id="IPR011701">
    <property type="entry name" value="MFS"/>
</dbReference>
<dbReference type="Pfam" id="PF07690">
    <property type="entry name" value="MFS_1"/>
    <property type="match status" value="1"/>
</dbReference>
<name>A0A917RD93_9NOCA</name>
<keyword evidence="4 7" id="KW-1133">Transmembrane helix</keyword>
<keyword evidence="5 7" id="KW-0472">Membrane</keyword>
<feature type="transmembrane region" description="Helical" evidence="7">
    <location>
        <begin position="381"/>
        <end position="405"/>
    </location>
</feature>
<feature type="transmembrane region" description="Helical" evidence="7">
    <location>
        <begin position="288"/>
        <end position="312"/>
    </location>
</feature>
<feature type="transmembrane region" description="Helical" evidence="7">
    <location>
        <begin position="99"/>
        <end position="121"/>
    </location>
</feature>
<dbReference type="Gene3D" id="1.20.1250.20">
    <property type="entry name" value="MFS general substrate transporter like domains"/>
    <property type="match status" value="1"/>
</dbReference>
<feature type="transmembrane region" description="Helical" evidence="7">
    <location>
        <begin position="257"/>
        <end position="282"/>
    </location>
</feature>
<dbReference type="PANTHER" id="PTHR23501:SF197">
    <property type="entry name" value="COMD"/>
    <property type="match status" value="1"/>
</dbReference>
<dbReference type="InterPro" id="IPR036259">
    <property type="entry name" value="MFS_trans_sf"/>
</dbReference>
<evidence type="ECO:0000259" key="8">
    <source>
        <dbReference type="PROSITE" id="PS50850"/>
    </source>
</evidence>
<dbReference type="PROSITE" id="PS50850">
    <property type="entry name" value="MFS"/>
    <property type="match status" value="1"/>
</dbReference>
<gene>
    <name evidence="9" type="ORF">GCM10011588_16350</name>
</gene>
<organism evidence="9 10">
    <name type="scientific">Nocardia jinanensis</name>
    <dbReference type="NCBI Taxonomy" id="382504"/>
    <lineage>
        <taxon>Bacteria</taxon>
        <taxon>Bacillati</taxon>
        <taxon>Actinomycetota</taxon>
        <taxon>Actinomycetes</taxon>
        <taxon>Mycobacteriales</taxon>
        <taxon>Nocardiaceae</taxon>
        <taxon>Nocardia</taxon>
    </lineage>
</organism>
<feature type="transmembrane region" description="Helical" evidence="7">
    <location>
        <begin position="425"/>
        <end position="447"/>
    </location>
</feature>
<evidence type="ECO:0000313" key="10">
    <source>
        <dbReference type="Proteomes" id="UP000638263"/>
    </source>
</evidence>
<reference evidence="9" key="1">
    <citation type="journal article" date="2014" name="Int. J. Syst. Evol. Microbiol.">
        <title>Complete genome sequence of Corynebacterium casei LMG S-19264T (=DSM 44701T), isolated from a smear-ripened cheese.</title>
        <authorList>
            <consortium name="US DOE Joint Genome Institute (JGI-PGF)"/>
            <person name="Walter F."/>
            <person name="Albersmeier A."/>
            <person name="Kalinowski J."/>
            <person name="Ruckert C."/>
        </authorList>
    </citation>
    <scope>NUCLEOTIDE SEQUENCE</scope>
    <source>
        <strain evidence="9">CGMCC 4.3508</strain>
    </source>
</reference>
<dbReference type="GO" id="GO:0005886">
    <property type="term" value="C:plasma membrane"/>
    <property type="evidence" value="ECO:0007669"/>
    <property type="project" value="UniProtKB-SubCell"/>
</dbReference>
<feature type="domain" description="Major facilitator superfamily (MFS) profile" evidence="8">
    <location>
        <begin position="4"/>
        <end position="455"/>
    </location>
</feature>
<comment type="caution">
    <text evidence="9">The sequence shown here is derived from an EMBL/GenBank/DDBJ whole genome shotgun (WGS) entry which is preliminary data.</text>
</comment>
<evidence type="ECO:0000256" key="6">
    <source>
        <dbReference type="SAM" id="MobiDB-lite"/>
    </source>
</evidence>
<dbReference type="AlphaFoldDB" id="A0A917RD93"/>
<evidence type="ECO:0000313" key="9">
    <source>
        <dbReference type="EMBL" id="GGL02317.1"/>
    </source>
</evidence>
<accession>A0A917RD93</accession>
<dbReference type="RefSeq" id="WP_062996534.1">
    <property type="nucleotide sequence ID" value="NZ_BMMH01000002.1"/>
</dbReference>
<evidence type="ECO:0000256" key="1">
    <source>
        <dbReference type="ARBA" id="ARBA00004651"/>
    </source>
</evidence>
<proteinExistence type="predicted"/>
<reference evidence="9" key="2">
    <citation type="submission" date="2020-09" db="EMBL/GenBank/DDBJ databases">
        <authorList>
            <person name="Sun Q."/>
            <person name="Zhou Y."/>
        </authorList>
    </citation>
    <scope>NUCLEOTIDE SEQUENCE</scope>
    <source>
        <strain evidence="9">CGMCC 4.3508</strain>
    </source>
</reference>
<dbReference type="Gene3D" id="1.20.1720.10">
    <property type="entry name" value="Multidrug resistance protein D"/>
    <property type="match status" value="1"/>
</dbReference>
<keyword evidence="10" id="KW-1185">Reference proteome</keyword>
<comment type="subcellular location">
    <subcellularLocation>
        <location evidence="1">Cell membrane</location>
        <topology evidence="1">Multi-pass membrane protein</topology>
    </subcellularLocation>
</comment>
<dbReference type="PRINTS" id="PR01036">
    <property type="entry name" value="TCRTETB"/>
</dbReference>
<feature type="transmembrane region" description="Helical" evidence="7">
    <location>
        <begin position="218"/>
        <end position="236"/>
    </location>
</feature>
<evidence type="ECO:0000256" key="4">
    <source>
        <dbReference type="ARBA" id="ARBA00022989"/>
    </source>
</evidence>
<evidence type="ECO:0000256" key="7">
    <source>
        <dbReference type="SAM" id="Phobius"/>
    </source>
</evidence>
<keyword evidence="3 7" id="KW-0812">Transmembrane</keyword>
<feature type="transmembrane region" description="Helical" evidence="7">
    <location>
        <begin position="39"/>
        <end position="58"/>
    </location>
</feature>
<evidence type="ECO:0000256" key="3">
    <source>
        <dbReference type="ARBA" id="ARBA00022692"/>
    </source>
</evidence>
<feature type="compositionally biased region" description="Basic and acidic residues" evidence="6">
    <location>
        <begin position="471"/>
        <end position="480"/>
    </location>
</feature>
<feature type="transmembrane region" description="Helical" evidence="7">
    <location>
        <begin position="191"/>
        <end position="212"/>
    </location>
</feature>
<evidence type="ECO:0000256" key="2">
    <source>
        <dbReference type="ARBA" id="ARBA00022448"/>
    </source>
</evidence>
<dbReference type="GO" id="GO:0022857">
    <property type="term" value="F:transmembrane transporter activity"/>
    <property type="evidence" value="ECO:0007669"/>
    <property type="project" value="InterPro"/>
</dbReference>